<dbReference type="AlphaFoldDB" id="A0AAW1PX39"/>
<organism evidence="13 14">
    <name type="scientific">[Myrmecia] bisecta</name>
    <dbReference type="NCBI Taxonomy" id="41462"/>
    <lineage>
        <taxon>Eukaryota</taxon>
        <taxon>Viridiplantae</taxon>
        <taxon>Chlorophyta</taxon>
        <taxon>core chlorophytes</taxon>
        <taxon>Trebouxiophyceae</taxon>
        <taxon>Trebouxiales</taxon>
        <taxon>Trebouxiaceae</taxon>
        <taxon>Myrmecia</taxon>
    </lineage>
</organism>
<comment type="similarity">
    <text evidence="7">Belongs to the ADAT1 family.</text>
</comment>
<keyword evidence="3" id="KW-0378">Hydrolase</keyword>
<dbReference type="Pfam" id="PF02137">
    <property type="entry name" value="A_deamin"/>
    <property type="match status" value="1"/>
</dbReference>
<evidence type="ECO:0000256" key="5">
    <source>
        <dbReference type="ARBA" id="ARBA00037026"/>
    </source>
</evidence>
<evidence type="ECO:0000256" key="4">
    <source>
        <dbReference type="ARBA" id="ARBA00022833"/>
    </source>
</evidence>
<evidence type="ECO:0000256" key="1">
    <source>
        <dbReference type="ARBA" id="ARBA00022694"/>
    </source>
</evidence>
<comment type="cofactor">
    <cofactor evidence="5">
        <name>1D-myo-inositol hexakisphosphate</name>
        <dbReference type="ChEBI" id="CHEBI:58130"/>
    </cofactor>
</comment>
<accession>A0AAW1PX39</accession>
<dbReference type="GO" id="GO:0003723">
    <property type="term" value="F:RNA binding"/>
    <property type="evidence" value="ECO:0007669"/>
    <property type="project" value="InterPro"/>
</dbReference>
<keyword evidence="14" id="KW-1185">Reference proteome</keyword>
<protein>
    <recommendedName>
        <fullName evidence="9">tRNA-specific adenosine deaminase 1</fullName>
        <ecNumber evidence="8">3.5.4.34</ecNumber>
    </recommendedName>
    <alternativeName>
        <fullName evidence="10">tRNA-specific adenosine-37 deaminase</fullName>
    </alternativeName>
</protein>
<dbReference type="GO" id="GO:0043829">
    <property type="term" value="F:tRNA-specific adenosine-37 deaminase activity"/>
    <property type="evidence" value="ECO:0007669"/>
    <property type="project" value="UniProtKB-EC"/>
</dbReference>
<gene>
    <name evidence="13" type="ORF">WJX72_007238</name>
</gene>
<evidence type="ECO:0000256" key="7">
    <source>
        <dbReference type="ARBA" id="ARBA00038326"/>
    </source>
</evidence>
<dbReference type="PROSITE" id="PS50141">
    <property type="entry name" value="A_DEAMIN_EDITASE"/>
    <property type="match status" value="1"/>
</dbReference>
<evidence type="ECO:0000256" key="8">
    <source>
        <dbReference type="ARBA" id="ARBA00038940"/>
    </source>
</evidence>
<name>A0AAW1PX39_9CHLO</name>
<evidence type="ECO:0000313" key="13">
    <source>
        <dbReference type="EMBL" id="KAK9814518.1"/>
    </source>
</evidence>
<evidence type="ECO:0000256" key="3">
    <source>
        <dbReference type="ARBA" id="ARBA00022801"/>
    </source>
</evidence>
<comment type="caution">
    <text evidence="13">The sequence shown here is derived from an EMBL/GenBank/DDBJ whole genome shotgun (WGS) entry which is preliminary data.</text>
</comment>
<evidence type="ECO:0000256" key="9">
    <source>
        <dbReference type="ARBA" id="ARBA00040502"/>
    </source>
</evidence>
<keyword evidence="2" id="KW-0479">Metal-binding</keyword>
<reference evidence="13 14" key="1">
    <citation type="journal article" date="2024" name="Nat. Commun.">
        <title>Phylogenomics reveals the evolutionary origins of lichenization in chlorophyte algae.</title>
        <authorList>
            <person name="Puginier C."/>
            <person name="Libourel C."/>
            <person name="Otte J."/>
            <person name="Skaloud P."/>
            <person name="Haon M."/>
            <person name="Grisel S."/>
            <person name="Petersen M."/>
            <person name="Berrin J.G."/>
            <person name="Delaux P.M."/>
            <person name="Dal Grande F."/>
            <person name="Keller J."/>
        </authorList>
    </citation>
    <scope>NUCLEOTIDE SEQUENCE [LARGE SCALE GENOMIC DNA]</scope>
    <source>
        <strain evidence="13 14">SAG 2043</strain>
    </source>
</reference>
<dbReference type="GO" id="GO:0046872">
    <property type="term" value="F:metal ion binding"/>
    <property type="evidence" value="ECO:0007669"/>
    <property type="project" value="UniProtKB-KW"/>
</dbReference>
<sequence length="290" mass="30365">MDPPTKRHRGEAVAQIDSHALASAVLKQYAALPKTGKPQHNEHTVLAGFAVTLPQRDSACAIKVVALGTGTKCLGGAGRSLQGEVSRPAVLAAAQQALQRAVVGRVEPVCDRLHGAFAWQPPRVQVVAVQGLSDLALCPTSVRTVPSGVAINWSSPPSSTWAGASTQQPASRVIVSGPVLEVTLAASGRRAGAAKKGPGWNSPKTRSSLCRACLLDNFRKLAAVWKMEGHSLDPECLATLSYRATKAAPACIAYAEAWNAVRAEPSPFGAWIAKPDKYGDFGGVPNPCQQ</sequence>
<keyword evidence="4" id="KW-0862">Zinc</keyword>
<keyword evidence="1" id="KW-0819">tRNA processing</keyword>
<dbReference type="GO" id="GO:0008033">
    <property type="term" value="P:tRNA processing"/>
    <property type="evidence" value="ECO:0007669"/>
    <property type="project" value="UniProtKB-KW"/>
</dbReference>
<evidence type="ECO:0000256" key="10">
    <source>
        <dbReference type="ARBA" id="ARBA00041760"/>
    </source>
</evidence>
<evidence type="ECO:0000256" key="2">
    <source>
        <dbReference type="ARBA" id="ARBA00022723"/>
    </source>
</evidence>
<dbReference type="EC" id="3.5.4.34" evidence="8"/>
<evidence type="ECO:0000256" key="11">
    <source>
        <dbReference type="ARBA" id="ARBA00047635"/>
    </source>
</evidence>
<evidence type="ECO:0000256" key="6">
    <source>
        <dbReference type="ARBA" id="ARBA00037784"/>
    </source>
</evidence>
<dbReference type="SMART" id="SM00552">
    <property type="entry name" value="ADEAMc"/>
    <property type="match status" value="1"/>
</dbReference>
<dbReference type="InterPro" id="IPR002466">
    <property type="entry name" value="A_deamin"/>
</dbReference>
<proteinExistence type="inferred from homology"/>
<dbReference type="PANTHER" id="PTHR46516">
    <property type="entry name" value="TRNA-SPECIFIC ADENOSINE DEAMINASE 1"/>
    <property type="match status" value="1"/>
</dbReference>
<evidence type="ECO:0000313" key="14">
    <source>
        <dbReference type="Proteomes" id="UP001489004"/>
    </source>
</evidence>
<dbReference type="Proteomes" id="UP001489004">
    <property type="component" value="Unassembled WGS sequence"/>
</dbReference>
<dbReference type="PANTHER" id="PTHR46516:SF1">
    <property type="entry name" value="TRNA-SPECIFIC ADENOSINE DEAMINASE 1"/>
    <property type="match status" value="1"/>
</dbReference>
<evidence type="ECO:0000259" key="12">
    <source>
        <dbReference type="PROSITE" id="PS50141"/>
    </source>
</evidence>
<comment type="catalytic activity">
    <reaction evidence="11">
        <text>adenosine(37) in tRNA(Ala) + H2O + H(+) = inosine(37) in tRNA(Ala) + NH4(+)</text>
        <dbReference type="Rhea" id="RHEA:50968"/>
        <dbReference type="Rhea" id="RHEA-COMP:12855"/>
        <dbReference type="Rhea" id="RHEA-COMP:12856"/>
        <dbReference type="ChEBI" id="CHEBI:15377"/>
        <dbReference type="ChEBI" id="CHEBI:15378"/>
        <dbReference type="ChEBI" id="CHEBI:28938"/>
        <dbReference type="ChEBI" id="CHEBI:74411"/>
        <dbReference type="ChEBI" id="CHEBI:82852"/>
        <dbReference type="EC" id="3.5.4.34"/>
    </reaction>
</comment>
<dbReference type="EMBL" id="JALJOR010000007">
    <property type="protein sequence ID" value="KAK9814518.1"/>
    <property type="molecule type" value="Genomic_DNA"/>
</dbReference>
<comment type="function">
    <text evidence="6">Specifically deaminates adenosine-37 to inosine in tRNA-Ala.</text>
</comment>
<feature type="domain" description="A to I editase" evidence="12">
    <location>
        <begin position="98"/>
        <end position="281"/>
    </location>
</feature>